<reference evidence="2" key="1">
    <citation type="journal article" date="2023" name="Nat. Commun.">
        <title>Diploid and tetraploid genomes of Acorus and the evolution of monocots.</title>
        <authorList>
            <person name="Ma L."/>
            <person name="Liu K.W."/>
            <person name="Li Z."/>
            <person name="Hsiao Y.Y."/>
            <person name="Qi Y."/>
            <person name="Fu T."/>
            <person name="Tang G.D."/>
            <person name="Zhang D."/>
            <person name="Sun W.H."/>
            <person name="Liu D.K."/>
            <person name="Li Y."/>
            <person name="Chen G.Z."/>
            <person name="Liu X.D."/>
            <person name="Liao X.Y."/>
            <person name="Jiang Y.T."/>
            <person name="Yu X."/>
            <person name="Hao Y."/>
            <person name="Huang J."/>
            <person name="Zhao X.W."/>
            <person name="Ke S."/>
            <person name="Chen Y.Y."/>
            <person name="Wu W.L."/>
            <person name="Hsu J.L."/>
            <person name="Lin Y.F."/>
            <person name="Huang M.D."/>
            <person name="Li C.Y."/>
            <person name="Huang L."/>
            <person name="Wang Z.W."/>
            <person name="Zhao X."/>
            <person name="Zhong W.Y."/>
            <person name="Peng D.H."/>
            <person name="Ahmad S."/>
            <person name="Lan S."/>
            <person name="Zhang J.S."/>
            <person name="Tsai W.C."/>
            <person name="Van de Peer Y."/>
            <person name="Liu Z.J."/>
        </authorList>
    </citation>
    <scope>NUCLEOTIDE SEQUENCE</scope>
    <source>
        <strain evidence="2">SCP</strain>
    </source>
</reference>
<protein>
    <submittedName>
        <fullName evidence="2">Uncharacterized protein</fullName>
    </submittedName>
</protein>
<gene>
    <name evidence="3" type="ORF">QJS04_geneDACA014831</name>
    <name evidence="2" type="ORF">QJS04_geneDACA021687</name>
</gene>
<evidence type="ECO:0000313" key="2">
    <source>
        <dbReference type="EMBL" id="KAK1258211.1"/>
    </source>
</evidence>
<name>A0AAV9A1Q7_ACOGR</name>
<keyword evidence="4" id="KW-1185">Reference proteome</keyword>
<keyword evidence="1" id="KW-0812">Transmembrane</keyword>
<reference evidence="2" key="2">
    <citation type="submission" date="2023-06" db="EMBL/GenBank/DDBJ databases">
        <authorList>
            <person name="Ma L."/>
            <person name="Liu K.-W."/>
            <person name="Li Z."/>
            <person name="Hsiao Y.-Y."/>
            <person name="Qi Y."/>
            <person name="Fu T."/>
            <person name="Tang G."/>
            <person name="Zhang D."/>
            <person name="Sun W.-H."/>
            <person name="Liu D.-K."/>
            <person name="Li Y."/>
            <person name="Chen G.-Z."/>
            <person name="Liu X.-D."/>
            <person name="Liao X.-Y."/>
            <person name="Jiang Y.-T."/>
            <person name="Yu X."/>
            <person name="Hao Y."/>
            <person name="Huang J."/>
            <person name="Zhao X.-W."/>
            <person name="Ke S."/>
            <person name="Chen Y.-Y."/>
            <person name="Wu W.-L."/>
            <person name="Hsu J.-L."/>
            <person name="Lin Y.-F."/>
            <person name="Huang M.-D."/>
            <person name="Li C.-Y."/>
            <person name="Huang L."/>
            <person name="Wang Z.-W."/>
            <person name="Zhao X."/>
            <person name="Zhong W.-Y."/>
            <person name="Peng D.-H."/>
            <person name="Ahmad S."/>
            <person name="Lan S."/>
            <person name="Zhang J.-S."/>
            <person name="Tsai W.-C."/>
            <person name="Van De Peer Y."/>
            <person name="Liu Z.-J."/>
        </authorList>
    </citation>
    <scope>NUCLEOTIDE SEQUENCE</scope>
    <source>
        <strain evidence="2">SCP</strain>
        <tissue evidence="2">Leaves</tissue>
    </source>
</reference>
<evidence type="ECO:0000313" key="3">
    <source>
        <dbReference type="EMBL" id="KAK1278937.1"/>
    </source>
</evidence>
<accession>A0AAV9A1Q7</accession>
<dbReference type="EMBL" id="JAUJYN010000002">
    <property type="protein sequence ID" value="KAK1278937.1"/>
    <property type="molecule type" value="Genomic_DNA"/>
</dbReference>
<feature type="transmembrane region" description="Helical" evidence="1">
    <location>
        <begin position="21"/>
        <end position="39"/>
    </location>
</feature>
<evidence type="ECO:0000256" key="1">
    <source>
        <dbReference type="SAM" id="Phobius"/>
    </source>
</evidence>
<keyword evidence="1" id="KW-0472">Membrane</keyword>
<keyword evidence="1" id="KW-1133">Transmembrane helix</keyword>
<evidence type="ECO:0000313" key="4">
    <source>
        <dbReference type="Proteomes" id="UP001179952"/>
    </source>
</evidence>
<organism evidence="2 4">
    <name type="scientific">Acorus gramineus</name>
    <name type="common">Dwarf sweet flag</name>
    <dbReference type="NCBI Taxonomy" id="55184"/>
    <lineage>
        <taxon>Eukaryota</taxon>
        <taxon>Viridiplantae</taxon>
        <taxon>Streptophyta</taxon>
        <taxon>Embryophyta</taxon>
        <taxon>Tracheophyta</taxon>
        <taxon>Spermatophyta</taxon>
        <taxon>Magnoliopsida</taxon>
        <taxon>Liliopsida</taxon>
        <taxon>Acoraceae</taxon>
        <taxon>Acorus</taxon>
    </lineage>
</organism>
<comment type="caution">
    <text evidence="2">The sequence shown here is derived from an EMBL/GenBank/DDBJ whole genome shotgun (WGS) entry which is preliminary data.</text>
</comment>
<dbReference type="AlphaFoldDB" id="A0AAV9A1Q7"/>
<dbReference type="Proteomes" id="UP001179952">
    <property type="component" value="Unassembled WGS sequence"/>
</dbReference>
<dbReference type="EMBL" id="JAUJYN010000024">
    <property type="protein sequence ID" value="KAK1258211.1"/>
    <property type="molecule type" value="Genomic_DNA"/>
</dbReference>
<sequence length="71" mass="8456">MQGFRCLTFILEWMVRHSLMIFIFVTSNIAIIGIQGFYWKHPENNIVSFLTLNHHIKSLTIVLPKFHCVYF</sequence>
<proteinExistence type="predicted"/>